<accession>Q7U690</accession>
<protein>
    <submittedName>
        <fullName evidence="1">Possible high light inducible protein</fullName>
    </submittedName>
</protein>
<dbReference type="STRING" id="84588.SYNW1449"/>
<gene>
    <name evidence="1" type="primary">hli1</name>
    <name evidence="1" type="ordered locus">SYNW1449</name>
</gene>
<reference evidence="1 2" key="1">
    <citation type="journal article" date="2003" name="Nature">
        <title>The genome of a motile marine Synechococcus.</title>
        <authorList>
            <person name="Palenik B."/>
            <person name="Brahamsha B."/>
            <person name="Larimer F."/>
            <person name="Land M."/>
            <person name="Hauser L."/>
            <person name="Chain P."/>
            <person name="Lamerdin J."/>
            <person name="Regala W."/>
            <person name="Allen E.A."/>
            <person name="McCarren J."/>
            <person name="Paulsen I."/>
            <person name="Dufresne A."/>
            <person name="Partensky F."/>
            <person name="Webb E."/>
            <person name="Waterbury J."/>
        </authorList>
    </citation>
    <scope>NUCLEOTIDE SEQUENCE [LARGE SCALE GENOMIC DNA]</scope>
    <source>
        <strain evidence="1 2">WH8102</strain>
    </source>
</reference>
<dbReference type="SUPFAM" id="SSF103511">
    <property type="entry name" value="Chlorophyll a-b binding protein"/>
    <property type="match status" value="1"/>
</dbReference>
<dbReference type="Gene3D" id="1.10.3460.10">
    <property type="entry name" value="Chlorophyll a/b binding protein domain"/>
    <property type="match status" value="1"/>
</dbReference>
<dbReference type="RefSeq" id="WP_011128313.1">
    <property type="nucleotide sequence ID" value="NC_005070.1"/>
</dbReference>
<dbReference type="eggNOG" id="ENOG5032385">
    <property type="taxonomic scope" value="Bacteria"/>
</dbReference>
<dbReference type="KEGG" id="syw:SYNW1449"/>
<evidence type="ECO:0000313" key="1">
    <source>
        <dbReference type="EMBL" id="CAE07964.1"/>
    </source>
</evidence>
<name>Q7U690_PARMW</name>
<dbReference type="HOGENOM" id="CLU_196136_0_0_3"/>
<dbReference type="Proteomes" id="UP000001422">
    <property type="component" value="Chromosome"/>
</dbReference>
<proteinExistence type="predicted"/>
<organism evidence="1 2">
    <name type="scientific">Parasynechococcus marenigrum (strain WH8102)</name>
    <dbReference type="NCBI Taxonomy" id="84588"/>
    <lineage>
        <taxon>Bacteria</taxon>
        <taxon>Bacillati</taxon>
        <taxon>Cyanobacteriota</taxon>
        <taxon>Cyanophyceae</taxon>
        <taxon>Synechococcales</taxon>
        <taxon>Prochlorococcaceae</taxon>
        <taxon>Parasynechococcus</taxon>
        <taxon>Parasynechococcus marenigrum</taxon>
    </lineage>
</organism>
<evidence type="ECO:0000313" key="2">
    <source>
        <dbReference type="Proteomes" id="UP000001422"/>
    </source>
</evidence>
<sequence length="67" mass="7216">MSDSASKTRDDWYQDAARAQISSERFNRAELLNGRIAMLGFLIGLLTELITGQGIASQIGFGLLGIG</sequence>
<keyword evidence="2" id="KW-1185">Reference proteome</keyword>
<dbReference type="EMBL" id="BX569693">
    <property type="protein sequence ID" value="CAE07964.1"/>
    <property type="molecule type" value="Genomic_DNA"/>
</dbReference>
<dbReference type="AlphaFoldDB" id="Q7U690"/>